<keyword evidence="2" id="KW-1003">Cell membrane</keyword>
<dbReference type="CDD" id="cd03259">
    <property type="entry name" value="ABC_Carb_Solutes_like"/>
    <property type="match status" value="1"/>
</dbReference>
<name>A0ABU1HWU7_9MICO</name>
<dbReference type="SUPFAM" id="SSF52540">
    <property type="entry name" value="P-loop containing nucleoside triphosphate hydrolases"/>
    <property type="match status" value="1"/>
</dbReference>
<dbReference type="InterPro" id="IPR012340">
    <property type="entry name" value="NA-bd_OB-fold"/>
</dbReference>
<evidence type="ECO:0000256" key="1">
    <source>
        <dbReference type="ARBA" id="ARBA00022448"/>
    </source>
</evidence>
<evidence type="ECO:0000256" key="6">
    <source>
        <dbReference type="ARBA" id="ARBA00023004"/>
    </source>
</evidence>
<feature type="domain" description="ABC transporter" evidence="9">
    <location>
        <begin position="5"/>
        <end position="237"/>
    </location>
</feature>
<sequence length="350" mass="36654">MSADLVLDGLDKRFPGSPTPALRAFSLTVAAGTCTAVLGPSGSGKSTLLRVIAGLEDPDAGTVRIGGTDVAGVAAERRGVGMVFQRSLLFPHLSILDNVAFSDRVSGMSRRAARSRADDYLEMVQLQGFGERRVGELSGGQEQRVAIARALAAEPAVLLLDEPFSALDPALRSDMHDLLEAVRRAVSPTIVLVTHDRDEAARASDRIALVEHGVLLHEGTVREAYRQPQNLRAAQLMGGRNAIAGEVRDGRHHSALGSVPVPPETPAGAGTLVIRQEDVAVLADDGDRAAPSGAISGVVESVRVTGARSDIVVRCGDAALHAEAPPTQRCQLGDRVRLALPTTAVHVIAG</sequence>
<keyword evidence="6" id="KW-0408">Iron</keyword>
<dbReference type="InterPro" id="IPR015853">
    <property type="entry name" value="ABC_transpr_FbpC"/>
</dbReference>
<keyword evidence="7" id="KW-0406">Ion transport</keyword>
<evidence type="ECO:0000313" key="10">
    <source>
        <dbReference type="EMBL" id="MDR6143719.1"/>
    </source>
</evidence>
<evidence type="ECO:0000256" key="3">
    <source>
        <dbReference type="ARBA" id="ARBA00022496"/>
    </source>
</evidence>
<evidence type="ECO:0000256" key="7">
    <source>
        <dbReference type="ARBA" id="ARBA00023065"/>
    </source>
</evidence>
<dbReference type="InterPro" id="IPR003593">
    <property type="entry name" value="AAA+_ATPase"/>
</dbReference>
<dbReference type="PANTHER" id="PTHR42781">
    <property type="entry name" value="SPERMIDINE/PUTRESCINE IMPORT ATP-BINDING PROTEIN POTA"/>
    <property type="match status" value="1"/>
</dbReference>
<dbReference type="Proteomes" id="UP001249291">
    <property type="component" value="Unassembled WGS sequence"/>
</dbReference>
<keyword evidence="1" id="KW-0813">Transport</keyword>
<dbReference type="InterPro" id="IPR008995">
    <property type="entry name" value="Mo/tungstate-bd_C_term_dom"/>
</dbReference>
<dbReference type="SMART" id="SM00382">
    <property type="entry name" value="AAA"/>
    <property type="match status" value="1"/>
</dbReference>
<dbReference type="PANTHER" id="PTHR42781:SF4">
    <property type="entry name" value="SPERMIDINE_PUTRESCINE IMPORT ATP-BINDING PROTEIN POTA"/>
    <property type="match status" value="1"/>
</dbReference>
<evidence type="ECO:0000259" key="9">
    <source>
        <dbReference type="PROSITE" id="PS50893"/>
    </source>
</evidence>
<keyword evidence="8" id="KW-0472">Membrane</keyword>
<keyword evidence="5 10" id="KW-0067">ATP-binding</keyword>
<dbReference type="InterPro" id="IPR013611">
    <property type="entry name" value="Transp-assoc_OB_typ2"/>
</dbReference>
<dbReference type="Gene3D" id="3.40.50.300">
    <property type="entry name" value="P-loop containing nucleotide triphosphate hydrolases"/>
    <property type="match status" value="1"/>
</dbReference>
<protein>
    <submittedName>
        <fullName evidence="10">Spermidine/putrescine transport system ATP-binding protein</fullName>
    </submittedName>
</protein>
<dbReference type="RefSeq" id="WP_309693130.1">
    <property type="nucleotide sequence ID" value="NZ_JAVIZQ010000001.1"/>
</dbReference>
<organism evidence="10 11">
    <name type="scientific">Microbacterium foliorum</name>
    <dbReference type="NCBI Taxonomy" id="104336"/>
    <lineage>
        <taxon>Bacteria</taxon>
        <taxon>Bacillati</taxon>
        <taxon>Actinomycetota</taxon>
        <taxon>Actinomycetes</taxon>
        <taxon>Micrococcales</taxon>
        <taxon>Microbacteriaceae</taxon>
        <taxon>Microbacterium</taxon>
    </lineage>
</organism>
<evidence type="ECO:0000256" key="5">
    <source>
        <dbReference type="ARBA" id="ARBA00022840"/>
    </source>
</evidence>
<comment type="caution">
    <text evidence="10">The sequence shown here is derived from an EMBL/GenBank/DDBJ whole genome shotgun (WGS) entry which is preliminary data.</text>
</comment>
<evidence type="ECO:0000256" key="8">
    <source>
        <dbReference type="ARBA" id="ARBA00023136"/>
    </source>
</evidence>
<reference evidence="10 11" key="1">
    <citation type="submission" date="2023-08" db="EMBL/GenBank/DDBJ databases">
        <title>Functional and genomic diversity of the sorghum phyllosphere microbiome.</title>
        <authorList>
            <person name="Shade A."/>
        </authorList>
    </citation>
    <scope>NUCLEOTIDE SEQUENCE [LARGE SCALE GENOMIC DNA]</scope>
    <source>
        <strain evidence="10 11">SORGH_AS_0445</strain>
    </source>
</reference>
<dbReference type="InterPro" id="IPR027417">
    <property type="entry name" value="P-loop_NTPase"/>
</dbReference>
<keyword evidence="3" id="KW-0410">Iron transport</keyword>
<dbReference type="EMBL" id="JAVIZQ010000001">
    <property type="protein sequence ID" value="MDR6143719.1"/>
    <property type="molecule type" value="Genomic_DNA"/>
</dbReference>
<dbReference type="InterPro" id="IPR050093">
    <property type="entry name" value="ABC_SmlMolc_Importer"/>
</dbReference>
<evidence type="ECO:0000313" key="11">
    <source>
        <dbReference type="Proteomes" id="UP001249291"/>
    </source>
</evidence>
<dbReference type="GO" id="GO:0005524">
    <property type="term" value="F:ATP binding"/>
    <property type="evidence" value="ECO:0007669"/>
    <property type="project" value="UniProtKB-KW"/>
</dbReference>
<dbReference type="InterPro" id="IPR003439">
    <property type="entry name" value="ABC_transporter-like_ATP-bd"/>
</dbReference>
<dbReference type="PROSITE" id="PS50893">
    <property type="entry name" value="ABC_TRANSPORTER_2"/>
    <property type="match status" value="1"/>
</dbReference>
<proteinExistence type="predicted"/>
<dbReference type="Gene3D" id="2.40.50.140">
    <property type="entry name" value="Nucleic acid-binding proteins"/>
    <property type="match status" value="1"/>
</dbReference>
<keyword evidence="11" id="KW-1185">Reference proteome</keyword>
<evidence type="ECO:0000256" key="2">
    <source>
        <dbReference type="ARBA" id="ARBA00022475"/>
    </source>
</evidence>
<keyword evidence="4" id="KW-0547">Nucleotide-binding</keyword>
<dbReference type="Pfam" id="PF00005">
    <property type="entry name" value="ABC_tran"/>
    <property type="match status" value="1"/>
</dbReference>
<dbReference type="Pfam" id="PF08402">
    <property type="entry name" value="TOBE_2"/>
    <property type="match status" value="1"/>
</dbReference>
<dbReference type="SUPFAM" id="SSF50331">
    <property type="entry name" value="MOP-like"/>
    <property type="match status" value="1"/>
</dbReference>
<evidence type="ECO:0000256" key="4">
    <source>
        <dbReference type="ARBA" id="ARBA00022741"/>
    </source>
</evidence>
<gene>
    <name evidence="10" type="ORF">QE375_003273</name>
</gene>
<accession>A0ABU1HWU7</accession>